<sequence length="173" mass="19230">MNNTSNSDHGMNNPSEEHNGSYAYYSVGLSLGILLMIALISLISFYCSHRSLQNSQVSVTANTSMELDSALTIQVHQQNSFVNNYPVLLFSEAKHHRPDSETMTSSCCSICLADYKDTDCVKLLSNCGHLFHRECIDRWLQVNLSCPMCRNSPLPSPLSTPLAEATPLVTRRD</sequence>
<dbReference type="PANTHER" id="PTHR46719:SF22">
    <property type="entry name" value="ZINC FINGER, C3HC4 TYPE (RING FINGER) PROTEIN"/>
    <property type="match status" value="1"/>
</dbReference>
<dbReference type="SUPFAM" id="SSF57850">
    <property type="entry name" value="RING/U-box"/>
    <property type="match status" value="1"/>
</dbReference>
<keyword evidence="3" id="KW-0812">Transmembrane</keyword>
<evidence type="ECO:0000256" key="2">
    <source>
        <dbReference type="SAM" id="MobiDB-lite"/>
    </source>
</evidence>
<keyword evidence="1" id="KW-0862">Zinc</keyword>
<dbReference type="Gene3D" id="3.30.40.10">
    <property type="entry name" value="Zinc/RING finger domain, C3HC4 (zinc finger)"/>
    <property type="match status" value="1"/>
</dbReference>
<comment type="caution">
    <text evidence="5">The sequence shown here is derived from an EMBL/GenBank/DDBJ whole genome shotgun (WGS) entry which is preliminary data.</text>
</comment>
<keyword evidence="1" id="KW-0863">Zinc-finger</keyword>
<evidence type="ECO:0000313" key="5">
    <source>
        <dbReference type="EMBL" id="RZB86860.1"/>
    </source>
</evidence>
<keyword evidence="3" id="KW-1133">Transmembrane helix</keyword>
<dbReference type="InterPro" id="IPR045899">
    <property type="entry name" value="ATL71-like"/>
</dbReference>
<proteinExistence type="predicted"/>
<dbReference type="AlphaFoldDB" id="A0A445ILC3"/>
<feature type="region of interest" description="Disordered" evidence="2">
    <location>
        <begin position="154"/>
        <end position="173"/>
    </location>
</feature>
<dbReference type="Proteomes" id="UP000289340">
    <property type="component" value="Chromosome 10"/>
</dbReference>
<dbReference type="PROSITE" id="PS50089">
    <property type="entry name" value="ZF_RING_2"/>
    <property type="match status" value="1"/>
</dbReference>
<feature type="transmembrane region" description="Helical" evidence="3">
    <location>
        <begin position="22"/>
        <end position="46"/>
    </location>
</feature>
<accession>A0A445ILC3</accession>
<organism evidence="5 6">
    <name type="scientific">Glycine soja</name>
    <name type="common">Wild soybean</name>
    <dbReference type="NCBI Taxonomy" id="3848"/>
    <lineage>
        <taxon>Eukaryota</taxon>
        <taxon>Viridiplantae</taxon>
        <taxon>Streptophyta</taxon>
        <taxon>Embryophyta</taxon>
        <taxon>Tracheophyta</taxon>
        <taxon>Spermatophyta</taxon>
        <taxon>Magnoliopsida</taxon>
        <taxon>eudicotyledons</taxon>
        <taxon>Gunneridae</taxon>
        <taxon>Pentapetalae</taxon>
        <taxon>rosids</taxon>
        <taxon>fabids</taxon>
        <taxon>Fabales</taxon>
        <taxon>Fabaceae</taxon>
        <taxon>Papilionoideae</taxon>
        <taxon>50 kb inversion clade</taxon>
        <taxon>NPAAA clade</taxon>
        <taxon>indigoferoid/millettioid clade</taxon>
        <taxon>Phaseoleae</taxon>
        <taxon>Glycine</taxon>
        <taxon>Glycine subgen. Soja</taxon>
    </lineage>
</organism>
<feature type="domain" description="RING-type" evidence="4">
    <location>
        <begin position="108"/>
        <end position="150"/>
    </location>
</feature>
<dbReference type="InterPro" id="IPR013083">
    <property type="entry name" value="Znf_RING/FYVE/PHD"/>
</dbReference>
<dbReference type="EMBL" id="QZWG01000010">
    <property type="protein sequence ID" value="RZB86860.1"/>
    <property type="molecule type" value="Genomic_DNA"/>
</dbReference>
<dbReference type="GO" id="GO:0008270">
    <property type="term" value="F:zinc ion binding"/>
    <property type="evidence" value="ECO:0007669"/>
    <property type="project" value="UniProtKB-KW"/>
</dbReference>
<evidence type="ECO:0000256" key="3">
    <source>
        <dbReference type="SAM" id="Phobius"/>
    </source>
</evidence>
<dbReference type="SMART" id="SM00184">
    <property type="entry name" value="RING"/>
    <property type="match status" value="1"/>
</dbReference>
<evidence type="ECO:0000313" key="6">
    <source>
        <dbReference type="Proteomes" id="UP000289340"/>
    </source>
</evidence>
<gene>
    <name evidence="5" type="ORF">D0Y65_026807</name>
</gene>
<dbReference type="Pfam" id="PF13639">
    <property type="entry name" value="zf-RING_2"/>
    <property type="match status" value="1"/>
</dbReference>
<dbReference type="PANTHER" id="PTHR46719">
    <property type="entry name" value="TRANSCRIPTION FACTOR C2H2 FAMILY-RELATED"/>
    <property type="match status" value="1"/>
</dbReference>
<evidence type="ECO:0000256" key="1">
    <source>
        <dbReference type="PROSITE-ProRule" id="PRU00175"/>
    </source>
</evidence>
<protein>
    <submittedName>
        <fullName evidence="5">Putative RING-H2 finger protein ATL71</fullName>
    </submittedName>
</protein>
<keyword evidence="6" id="KW-1185">Reference proteome</keyword>
<reference evidence="5 6" key="1">
    <citation type="submission" date="2018-09" db="EMBL/GenBank/DDBJ databases">
        <title>A high-quality reference genome of wild soybean provides a powerful tool to mine soybean genomes.</title>
        <authorList>
            <person name="Xie M."/>
            <person name="Chung C.Y.L."/>
            <person name="Li M.-W."/>
            <person name="Wong F.-L."/>
            <person name="Chan T.-F."/>
            <person name="Lam H.-M."/>
        </authorList>
    </citation>
    <scope>NUCLEOTIDE SEQUENCE [LARGE SCALE GENOMIC DNA]</scope>
    <source>
        <strain evidence="6">cv. W05</strain>
        <tissue evidence="5">Hypocotyl of etiolated seedlings</tissue>
    </source>
</reference>
<keyword evidence="3" id="KW-0472">Membrane</keyword>
<evidence type="ECO:0000259" key="4">
    <source>
        <dbReference type="PROSITE" id="PS50089"/>
    </source>
</evidence>
<keyword evidence="1" id="KW-0479">Metal-binding</keyword>
<dbReference type="SMR" id="A0A445ILC3"/>
<name>A0A445ILC3_GLYSO</name>
<dbReference type="InterPro" id="IPR001841">
    <property type="entry name" value="Znf_RING"/>
</dbReference>
<dbReference type="Gramene" id="XM_028329010.1">
    <property type="protein sequence ID" value="XP_028184811.1"/>
    <property type="gene ID" value="LOC114371637"/>
</dbReference>